<comment type="caution">
    <text evidence="1">The sequence shown here is derived from an EMBL/GenBank/DDBJ whole genome shotgun (WGS) entry which is preliminary data.</text>
</comment>
<protein>
    <submittedName>
        <fullName evidence="1">Uncharacterized protein</fullName>
    </submittedName>
</protein>
<feature type="non-terminal residue" evidence="1">
    <location>
        <position position="1"/>
    </location>
</feature>
<evidence type="ECO:0000313" key="1">
    <source>
        <dbReference type="EMBL" id="CAK9180220.1"/>
    </source>
</evidence>
<keyword evidence="2" id="KW-1185">Reference proteome</keyword>
<dbReference type="EMBL" id="CAUOFW020007684">
    <property type="protein sequence ID" value="CAK9180220.1"/>
    <property type="molecule type" value="Genomic_DNA"/>
</dbReference>
<sequence length="54" mass="6154">NLGCPRQNLGSAPDDTGVSFFIDPETYSWNVEALRHHHQKIFYGGIIRILIISR</sequence>
<dbReference type="Proteomes" id="UP001642360">
    <property type="component" value="Unassembled WGS sequence"/>
</dbReference>
<accession>A0ABC8UGR1</accession>
<reference evidence="1 2" key="1">
    <citation type="submission" date="2024-02" db="EMBL/GenBank/DDBJ databases">
        <authorList>
            <person name="Vignale AGUSTIN F."/>
            <person name="Sosa J E."/>
            <person name="Modenutti C."/>
        </authorList>
    </citation>
    <scope>NUCLEOTIDE SEQUENCE [LARGE SCALE GENOMIC DNA]</scope>
</reference>
<feature type="non-terminal residue" evidence="1">
    <location>
        <position position="54"/>
    </location>
</feature>
<organism evidence="1 2">
    <name type="scientific">Ilex paraguariensis</name>
    <name type="common">yerba mate</name>
    <dbReference type="NCBI Taxonomy" id="185542"/>
    <lineage>
        <taxon>Eukaryota</taxon>
        <taxon>Viridiplantae</taxon>
        <taxon>Streptophyta</taxon>
        <taxon>Embryophyta</taxon>
        <taxon>Tracheophyta</taxon>
        <taxon>Spermatophyta</taxon>
        <taxon>Magnoliopsida</taxon>
        <taxon>eudicotyledons</taxon>
        <taxon>Gunneridae</taxon>
        <taxon>Pentapetalae</taxon>
        <taxon>asterids</taxon>
        <taxon>campanulids</taxon>
        <taxon>Aquifoliales</taxon>
        <taxon>Aquifoliaceae</taxon>
        <taxon>Ilex</taxon>
    </lineage>
</organism>
<gene>
    <name evidence="1" type="ORF">ILEXP_LOCUS50201</name>
</gene>
<name>A0ABC8UGR1_9AQUA</name>
<proteinExistence type="predicted"/>
<dbReference type="AlphaFoldDB" id="A0ABC8UGR1"/>
<evidence type="ECO:0000313" key="2">
    <source>
        <dbReference type="Proteomes" id="UP001642360"/>
    </source>
</evidence>